<keyword evidence="3" id="KW-0175">Coiled coil</keyword>
<reference evidence="6 7" key="1">
    <citation type="journal article" date="2016" name="Genome Biol. Evol.">
        <title>Gene Family Evolution Reflects Adaptation to Soil Environmental Stressors in the Genome of the Collembolan Orchesella cincta.</title>
        <authorList>
            <person name="Faddeeva-Vakhrusheva A."/>
            <person name="Derks M.F."/>
            <person name="Anvar S.Y."/>
            <person name="Agamennone V."/>
            <person name="Suring W."/>
            <person name="Smit S."/>
            <person name="van Straalen N.M."/>
            <person name="Roelofs D."/>
        </authorList>
    </citation>
    <scope>NUCLEOTIDE SEQUENCE [LARGE SCALE GENOMIC DNA]</scope>
    <source>
        <tissue evidence="6">Mixed pool</tissue>
    </source>
</reference>
<evidence type="ECO:0000256" key="3">
    <source>
        <dbReference type="SAM" id="Coils"/>
    </source>
</evidence>
<keyword evidence="4" id="KW-1133">Transmembrane helix</keyword>
<dbReference type="InterPro" id="IPR020864">
    <property type="entry name" value="MACPF"/>
</dbReference>
<sequence length="786" mass="90525">MYQVNEGSAEIPAKKPYLKFLHIMPIQWFVLLLLSMFLGCEGTDQNVITILAIGRSGAGVSSTVRELIGPNTRCGFPNQTISFYNHITEYTLTLTDSSSSAEDEASTIIKLVDLPGLVETRSLEEDAKTLESLNSFVQTSGFPDYLLAVSNFDDRNFTPEQSPFVQFLKRVELVRALNFGNKTHTVFLFTRLMSENRIVQRRPENKTHEFRQAIQIHTLIRQPLMLVVGDNNARRGYKVDVDGGYYKLPNKELYPKNVWQNFINVSPNGSERNRRNLTFMMNNRELQMKCTARFIAVNQNGNLEDEQDLQYLIEQPNIVVQQNEVNAKIDEEFDKASVQKRHEHFVQKLALQIRLQNMNITRIQDMPKSITERAAFLQEDRFASPYYAKILSEVFEVRHPEYNKDRVVGSGYDLLSDELTHQTPFRVDSLRASEVGYVLPDFIKCEKYFGSDKDFRAFSQNYSEYVNERSKLLDMEESLADIKFAGKVKEGFNIKPNKSETTITLSAVQEVRVVRCELDAKHLNLSDEFLNAVDFLTEFNSSDRDSVNEWVIFFNKFGSHLVTKAYGGGSLRGFMTLSGRDNMLFAKSKTQVSRVLNALVEFNALPNSNLGSPFYRFDGGIPNYRMEQLYDLESEIRDSLFLEWIESLSSNYVMLSYELGLAPISAVVRMVSEEKGEFVQNAMELLLRGDLKYSRRRNTPIGNVTRVKTAKKYMPARFKNIINRLNSTMEQYRLELEEHTDQIRQQNLQSDREFEARAREEMRRKEACNAAFGRFLCDGIFVNKNG</sequence>
<keyword evidence="4" id="KW-0472">Membrane</keyword>
<keyword evidence="7" id="KW-1185">Reference proteome</keyword>
<evidence type="ECO:0000256" key="1">
    <source>
        <dbReference type="ARBA" id="ARBA00008535"/>
    </source>
</evidence>
<accession>A0A1D2N9A4</accession>
<proteinExistence type="inferred from homology"/>
<dbReference type="OrthoDB" id="2386367at2759"/>
<keyword evidence="4" id="KW-0812">Transmembrane</keyword>
<dbReference type="InterPro" id="IPR027417">
    <property type="entry name" value="P-loop_NTPase"/>
</dbReference>
<gene>
    <name evidence="6" type="ORF">Ocin01_05086</name>
</gene>
<dbReference type="PROSITE" id="PS51412">
    <property type="entry name" value="MACPF_2"/>
    <property type="match status" value="1"/>
</dbReference>
<dbReference type="EMBL" id="LJIJ01000146">
    <property type="protein sequence ID" value="ODN01576.1"/>
    <property type="molecule type" value="Genomic_DNA"/>
</dbReference>
<comment type="caution">
    <text evidence="6">The sequence shown here is derived from an EMBL/GenBank/DDBJ whole genome shotgun (WGS) entry which is preliminary data.</text>
</comment>
<dbReference type="Pfam" id="PF04548">
    <property type="entry name" value="AIG1"/>
    <property type="match status" value="1"/>
</dbReference>
<organism evidence="6 7">
    <name type="scientific">Orchesella cincta</name>
    <name type="common">Springtail</name>
    <name type="synonym">Podura cincta</name>
    <dbReference type="NCBI Taxonomy" id="48709"/>
    <lineage>
        <taxon>Eukaryota</taxon>
        <taxon>Metazoa</taxon>
        <taxon>Ecdysozoa</taxon>
        <taxon>Arthropoda</taxon>
        <taxon>Hexapoda</taxon>
        <taxon>Collembola</taxon>
        <taxon>Entomobryomorpha</taxon>
        <taxon>Entomobryoidea</taxon>
        <taxon>Orchesellidae</taxon>
        <taxon>Orchesellinae</taxon>
        <taxon>Orchesella</taxon>
    </lineage>
</organism>
<keyword evidence="2" id="KW-0547">Nucleotide-binding</keyword>
<feature type="coiled-coil region" evidence="3">
    <location>
        <begin position="722"/>
        <end position="749"/>
    </location>
</feature>
<dbReference type="Pfam" id="PF01823">
    <property type="entry name" value="MACPF"/>
    <property type="match status" value="1"/>
</dbReference>
<dbReference type="AlphaFoldDB" id="A0A1D2N9A4"/>
<name>A0A1D2N9A4_ORCCI</name>
<protein>
    <submittedName>
        <fullName evidence="6">GTPase IMAP family member 5</fullName>
    </submittedName>
</protein>
<dbReference type="Gene3D" id="3.40.50.300">
    <property type="entry name" value="P-loop containing nucleotide triphosphate hydrolases"/>
    <property type="match status" value="1"/>
</dbReference>
<evidence type="ECO:0000259" key="5">
    <source>
        <dbReference type="PROSITE" id="PS51412"/>
    </source>
</evidence>
<dbReference type="GO" id="GO:0005525">
    <property type="term" value="F:GTP binding"/>
    <property type="evidence" value="ECO:0007669"/>
    <property type="project" value="InterPro"/>
</dbReference>
<feature type="transmembrane region" description="Helical" evidence="4">
    <location>
        <begin position="20"/>
        <end position="39"/>
    </location>
</feature>
<comment type="similarity">
    <text evidence="1">Belongs to the TRAFAC class TrmE-Era-EngA-EngB-Septin-like GTPase superfamily. AIG1/Toc34/Toc159-like paraseptin GTPase family. IAN subfamily.</text>
</comment>
<dbReference type="InterPro" id="IPR006703">
    <property type="entry name" value="G_AIG1"/>
</dbReference>
<evidence type="ECO:0000313" key="6">
    <source>
        <dbReference type="EMBL" id="ODN01576.1"/>
    </source>
</evidence>
<feature type="domain" description="MACPF" evidence="5">
    <location>
        <begin position="374"/>
        <end position="698"/>
    </location>
</feature>
<evidence type="ECO:0000313" key="7">
    <source>
        <dbReference type="Proteomes" id="UP000094527"/>
    </source>
</evidence>
<dbReference type="Proteomes" id="UP000094527">
    <property type="component" value="Unassembled WGS sequence"/>
</dbReference>
<evidence type="ECO:0000256" key="2">
    <source>
        <dbReference type="ARBA" id="ARBA00022741"/>
    </source>
</evidence>
<evidence type="ECO:0000256" key="4">
    <source>
        <dbReference type="SAM" id="Phobius"/>
    </source>
</evidence>